<accession>A0ABS3HEZ5</accession>
<dbReference type="EMBL" id="JAFLVR010000015">
    <property type="protein sequence ID" value="MBO0452037.1"/>
    <property type="molecule type" value="Genomic_DNA"/>
</dbReference>
<organism evidence="1 2">
    <name type="scientific">Candidatus Enterococcus murrayae</name>
    <dbReference type="NCBI Taxonomy" id="2815321"/>
    <lineage>
        <taxon>Bacteria</taxon>
        <taxon>Bacillati</taxon>
        <taxon>Bacillota</taxon>
        <taxon>Bacilli</taxon>
        <taxon>Lactobacillales</taxon>
        <taxon>Enterococcaceae</taxon>
        <taxon>Enterococcus</taxon>
    </lineage>
</organism>
<dbReference type="PANTHER" id="PTHR41317">
    <property type="entry name" value="PD-(D_E)XK NUCLEASE FAMILY TRANSPOSASE"/>
    <property type="match status" value="1"/>
</dbReference>
<reference evidence="1 2" key="1">
    <citation type="submission" date="2021-03" db="EMBL/GenBank/DDBJ databases">
        <title>Enterococcal diversity collection.</title>
        <authorList>
            <person name="Gilmore M.S."/>
            <person name="Schwartzman J."/>
            <person name="Van Tyne D."/>
            <person name="Martin M."/>
            <person name="Earl A.M."/>
            <person name="Manson A.L."/>
            <person name="Straub T."/>
            <person name="Salamzade R."/>
            <person name="Saavedra J."/>
            <person name="Lebreton F."/>
            <person name="Prichula J."/>
            <person name="Schaufler K."/>
            <person name="Gaca A."/>
            <person name="Sgardioli B."/>
            <person name="Wagenaar J."/>
            <person name="Strong T."/>
        </authorList>
    </citation>
    <scope>NUCLEOTIDE SEQUENCE [LARGE SCALE GENOMIC DNA]</scope>
    <source>
        <strain evidence="1 2">MJM16</strain>
    </source>
</reference>
<dbReference type="Proteomes" id="UP000664495">
    <property type="component" value="Unassembled WGS sequence"/>
</dbReference>
<name>A0ABS3HEZ5_9ENTE</name>
<protein>
    <submittedName>
        <fullName evidence="1">Rpn family recombination-promoting nuclease/putative transposase</fullName>
    </submittedName>
</protein>
<proteinExistence type="predicted"/>
<dbReference type="InterPro" id="IPR010106">
    <property type="entry name" value="RpnA"/>
</dbReference>
<keyword evidence="2" id="KW-1185">Reference proteome</keyword>
<dbReference type="RefSeq" id="WP_207107814.1">
    <property type="nucleotide sequence ID" value="NZ_JAFLVR010000015.1"/>
</dbReference>
<dbReference type="PANTHER" id="PTHR41317:SF1">
    <property type="entry name" value="PD-(D_E)XK NUCLEASE FAMILY TRANSPOSASE"/>
    <property type="match status" value="1"/>
</dbReference>
<comment type="caution">
    <text evidence="1">The sequence shown here is derived from an EMBL/GenBank/DDBJ whole genome shotgun (WGS) entry which is preliminary data.</text>
</comment>
<gene>
    <name evidence="1" type="ORF">JZO85_07130</name>
</gene>
<dbReference type="NCBIfam" id="TIGR01784">
    <property type="entry name" value="T_den_put_tspse"/>
    <property type="match status" value="1"/>
</dbReference>
<dbReference type="Pfam" id="PF12784">
    <property type="entry name" value="PDDEXK_2"/>
    <property type="match status" value="1"/>
</dbReference>
<sequence>MEDYLPTNDLLWKKLFTSKDSQHILRAFVKDLLGIEFKTLTPKETYHIDSYKKSFEQMDLTHTAVDILATAEDGSHITLEMQIQPQQFFHERTVFYLAQAFQSPFANSESENFVKSDNYSALRPAYGINVIDFHLFDRKKPALQLFQLWNQKTEKPLLNRKSKELLQLCFLSLKNQTIEQNSAVHHWQQFFKTGEVAADAPEYIKDAKEKVVFYNLKEEEKNMIMQINKAKADEDARLSYARMKGLDEGLEKGQFKERIAIARNSLKAGLSIEQISLITGLNSDAIKSLKAEQE</sequence>
<evidence type="ECO:0000313" key="1">
    <source>
        <dbReference type="EMBL" id="MBO0452037.1"/>
    </source>
</evidence>
<evidence type="ECO:0000313" key="2">
    <source>
        <dbReference type="Proteomes" id="UP000664495"/>
    </source>
</evidence>